<dbReference type="SUPFAM" id="SSF57850">
    <property type="entry name" value="RING/U-box"/>
    <property type="match status" value="1"/>
</dbReference>
<evidence type="ECO:0000259" key="5">
    <source>
        <dbReference type="PROSITE" id="PS50089"/>
    </source>
</evidence>
<evidence type="ECO:0000313" key="7">
    <source>
        <dbReference type="Ensembl" id="ENSGMOP00000041067.1"/>
    </source>
</evidence>
<evidence type="ECO:0000256" key="3">
    <source>
        <dbReference type="ARBA" id="ARBA00022833"/>
    </source>
</evidence>
<dbReference type="PANTHER" id="PTHR25462">
    <property type="entry name" value="BONUS, ISOFORM C-RELATED"/>
    <property type="match status" value="1"/>
</dbReference>
<dbReference type="InterPro" id="IPR001841">
    <property type="entry name" value="Znf_RING"/>
</dbReference>
<dbReference type="PROSITE" id="PS00518">
    <property type="entry name" value="ZF_RING_1"/>
    <property type="match status" value="1"/>
</dbReference>
<keyword evidence="3" id="KW-0862">Zinc</keyword>
<gene>
    <name evidence="7" type="primary">trim59</name>
</gene>
<keyword evidence="2 4" id="KW-0863">Zinc-finger</keyword>
<keyword evidence="1" id="KW-0479">Metal-binding</keyword>
<dbReference type="Gene3D" id="3.30.160.60">
    <property type="entry name" value="Classic Zinc Finger"/>
    <property type="match status" value="1"/>
</dbReference>
<sequence>MEDLEEDLTCSVCYSLFCDPRVLPCSHTFCKACLDRVLLSSVNYSVWRPRPLKCPNCRSLVELAPPGVEALPVNVSLRAIVEKYQKERPPAPSCCPEHPREPLNVYCVQDRQPVCGLCLTVGRHRDHAIDDLHAAFLRERQTLGQLLAALSDPHWGDVCELGQQLDQGKAQCEGLLRADRLAVEQYFQELELTLRRKKEACLVALEAASADVDRAYNPLIVSARSLAVGPGTLETRDAPPKKFRPPKNYGRKCPKSAFSVFCPKYFFHRNNTAETEICDDANKKRGPHTLVWISANMSAVWTFSIVSEKDPRIVIGKNCNAFILITLIKLVHSHSHKCNGRY</sequence>
<dbReference type="SMART" id="SM00184">
    <property type="entry name" value="RING"/>
    <property type="match status" value="1"/>
</dbReference>
<keyword evidence="8" id="KW-1185">Reference proteome</keyword>
<dbReference type="InterPro" id="IPR000315">
    <property type="entry name" value="Znf_B-box"/>
</dbReference>
<dbReference type="Ensembl" id="ENSGMOT00000026177.1">
    <property type="protein sequence ID" value="ENSGMOP00000041067.1"/>
    <property type="gene ID" value="ENSGMOG00000033643.1"/>
</dbReference>
<dbReference type="InterPro" id="IPR013083">
    <property type="entry name" value="Znf_RING/FYVE/PHD"/>
</dbReference>
<dbReference type="PANTHER" id="PTHR25462:SF229">
    <property type="entry name" value="TRANSCRIPTION INTERMEDIARY FACTOR 1-BETA"/>
    <property type="match status" value="1"/>
</dbReference>
<dbReference type="Proteomes" id="UP000694546">
    <property type="component" value="Chromosome 16"/>
</dbReference>
<dbReference type="Gene3D" id="3.30.40.10">
    <property type="entry name" value="Zinc/RING finger domain, C3HC4 (zinc finger)"/>
    <property type="match status" value="1"/>
</dbReference>
<dbReference type="PROSITE" id="PS50119">
    <property type="entry name" value="ZF_BBOX"/>
    <property type="match status" value="1"/>
</dbReference>
<evidence type="ECO:0000256" key="1">
    <source>
        <dbReference type="ARBA" id="ARBA00022723"/>
    </source>
</evidence>
<dbReference type="SMART" id="SM00336">
    <property type="entry name" value="BBOX"/>
    <property type="match status" value="1"/>
</dbReference>
<dbReference type="SUPFAM" id="SSF57845">
    <property type="entry name" value="B-box zinc-binding domain"/>
    <property type="match status" value="1"/>
</dbReference>
<dbReference type="Pfam" id="PF13445">
    <property type="entry name" value="zf-RING_UBOX"/>
    <property type="match status" value="1"/>
</dbReference>
<dbReference type="GO" id="GO:0006513">
    <property type="term" value="P:protein monoubiquitination"/>
    <property type="evidence" value="ECO:0007669"/>
    <property type="project" value="TreeGrafter"/>
</dbReference>
<dbReference type="InterPro" id="IPR027370">
    <property type="entry name" value="Znf-RING_euk"/>
</dbReference>
<protein>
    <submittedName>
        <fullName evidence="7">Tripartite motif containing 59</fullName>
    </submittedName>
</protein>
<dbReference type="GO" id="GO:0008270">
    <property type="term" value="F:zinc ion binding"/>
    <property type="evidence" value="ECO:0007669"/>
    <property type="project" value="UniProtKB-KW"/>
</dbReference>
<reference evidence="7" key="2">
    <citation type="submission" date="2025-09" db="UniProtKB">
        <authorList>
            <consortium name="Ensembl"/>
        </authorList>
    </citation>
    <scope>IDENTIFICATION</scope>
</reference>
<feature type="domain" description="B box-type" evidence="6">
    <location>
        <begin position="95"/>
        <end position="132"/>
    </location>
</feature>
<dbReference type="GO" id="GO:0061630">
    <property type="term" value="F:ubiquitin protein ligase activity"/>
    <property type="evidence" value="ECO:0007669"/>
    <property type="project" value="TreeGrafter"/>
</dbReference>
<name>A0A8C5B6V3_GADMO</name>
<accession>A0A8C5B6V3</accession>
<evidence type="ECO:0000256" key="4">
    <source>
        <dbReference type="PROSITE-ProRule" id="PRU00024"/>
    </source>
</evidence>
<dbReference type="GeneTree" id="ENSGT00940000165917"/>
<dbReference type="Pfam" id="PF00643">
    <property type="entry name" value="zf-B_box"/>
    <property type="match status" value="1"/>
</dbReference>
<evidence type="ECO:0000256" key="2">
    <source>
        <dbReference type="ARBA" id="ARBA00022771"/>
    </source>
</evidence>
<dbReference type="AlphaFoldDB" id="A0A8C5B6V3"/>
<dbReference type="InterPro" id="IPR047153">
    <property type="entry name" value="TRIM45/56/19-like"/>
</dbReference>
<feature type="domain" description="RING-type" evidence="5">
    <location>
        <begin position="10"/>
        <end position="58"/>
    </location>
</feature>
<evidence type="ECO:0000313" key="8">
    <source>
        <dbReference type="Proteomes" id="UP000694546"/>
    </source>
</evidence>
<proteinExistence type="predicted"/>
<evidence type="ECO:0000259" key="6">
    <source>
        <dbReference type="PROSITE" id="PS50119"/>
    </source>
</evidence>
<dbReference type="PROSITE" id="PS50089">
    <property type="entry name" value="ZF_RING_2"/>
    <property type="match status" value="1"/>
</dbReference>
<organism evidence="7 8">
    <name type="scientific">Gadus morhua</name>
    <name type="common">Atlantic cod</name>
    <dbReference type="NCBI Taxonomy" id="8049"/>
    <lineage>
        <taxon>Eukaryota</taxon>
        <taxon>Metazoa</taxon>
        <taxon>Chordata</taxon>
        <taxon>Craniata</taxon>
        <taxon>Vertebrata</taxon>
        <taxon>Euteleostomi</taxon>
        <taxon>Actinopterygii</taxon>
        <taxon>Neopterygii</taxon>
        <taxon>Teleostei</taxon>
        <taxon>Neoteleostei</taxon>
        <taxon>Acanthomorphata</taxon>
        <taxon>Zeiogadaria</taxon>
        <taxon>Gadariae</taxon>
        <taxon>Gadiformes</taxon>
        <taxon>Gadoidei</taxon>
        <taxon>Gadidae</taxon>
        <taxon>Gadus</taxon>
    </lineage>
</organism>
<dbReference type="InterPro" id="IPR017907">
    <property type="entry name" value="Znf_RING_CS"/>
</dbReference>
<reference evidence="7" key="1">
    <citation type="submission" date="2025-08" db="UniProtKB">
        <authorList>
            <consortium name="Ensembl"/>
        </authorList>
    </citation>
    <scope>IDENTIFICATION</scope>
</reference>